<dbReference type="EMBL" id="APAU02000064">
    <property type="protein sequence ID" value="EUB58290.1"/>
    <property type="molecule type" value="Genomic_DNA"/>
</dbReference>
<sequence>MITGGVDNWGIKKYIQLPKAFVHSAAYHSPDKNSKPYGLVTDFKKKHFKNTFNYLIFPYKWHDENFAILFIYFVGVSIVLLHPLRKTGGWKGFFACKIIFFALVLARSKLRINRNSGIWKYRGSKCLKKVKIQAENVPHLRDGRYTRSAFLVRFIGPQNYFSIL</sequence>
<feature type="transmembrane region" description="Helical" evidence="1">
    <location>
        <begin position="90"/>
        <end position="106"/>
    </location>
</feature>
<name>W6UB20_ECHGR</name>
<feature type="transmembrane region" description="Helical" evidence="1">
    <location>
        <begin position="66"/>
        <end position="84"/>
    </location>
</feature>
<accession>W6UB20</accession>
<proteinExistence type="predicted"/>
<dbReference type="KEGG" id="egl:EGR_06817"/>
<comment type="caution">
    <text evidence="2">The sequence shown here is derived from an EMBL/GenBank/DDBJ whole genome shotgun (WGS) entry which is preliminary data.</text>
</comment>
<dbReference type="Proteomes" id="UP000019149">
    <property type="component" value="Unassembled WGS sequence"/>
</dbReference>
<protein>
    <submittedName>
        <fullName evidence="2">Uncharacterized protein</fullName>
    </submittedName>
</protein>
<evidence type="ECO:0000313" key="2">
    <source>
        <dbReference type="EMBL" id="EUB58290.1"/>
    </source>
</evidence>
<evidence type="ECO:0000313" key="3">
    <source>
        <dbReference type="Proteomes" id="UP000019149"/>
    </source>
</evidence>
<dbReference type="RefSeq" id="XP_024349486.1">
    <property type="nucleotide sequence ID" value="XM_024496066.1"/>
</dbReference>
<keyword evidence="1" id="KW-1133">Transmembrane helix</keyword>
<evidence type="ECO:0000256" key="1">
    <source>
        <dbReference type="SAM" id="Phobius"/>
    </source>
</evidence>
<dbReference type="GeneID" id="36342532"/>
<dbReference type="AlphaFoldDB" id="W6UB20"/>
<keyword evidence="1" id="KW-0472">Membrane</keyword>
<keyword evidence="3" id="KW-1185">Reference proteome</keyword>
<dbReference type="CTD" id="36342532"/>
<keyword evidence="1" id="KW-0812">Transmembrane</keyword>
<reference evidence="2 3" key="1">
    <citation type="journal article" date="2013" name="Nat. Genet.">
        <title>The genome of the hydatid tapeworm Echinococcus granulosus.</title>
        <authorList>
            <person name="Zheng H."/>
            <person name="Zhang W."/>
            <person name="Zhang L."/>
            <person name="Zhang Z."/>
            <person name="Li J."/>
            <person name="Lu G."/>
            <person name="Zhu Y."/>
            <person name="Wang Y."/>
            <person name="Huang Y."/>
            <person name="Liu J."/>
            <person name="Kang H."/>
            <person name="Chen J."/>
            <person name="Wang L."/>
            <person name="Chen A."/>
            <person name="Yu S."/>
            <person name="Gao Z."/>
            <person name="Jin L."/>
            <person name="Gu W."/>
            <person name="Wang Z."/>
            <person name="Zhao L."/>
            <person name="Shi B."/>
            <person name="Wen H."/>
            <person name="Lin R."/>
            <person name="Jones M.K."/>
            <person name="Brejova B."/>
            <person name="Vinar T."/>
            <person name="Zhao G."/>
            <person name="McManus D.P."/>
            <person name="Chen Z."/>
            <person name="Zhou Y."/>
            <person name="Wang S."/>
        </authorList>
    </citation>
    <scope>NUCLEOTIDE SEQUENCE [LARGE SCALE GENOMIC DNA]</scope>
</reference>
<organism evidence="2 3">
    <name type="scientific">Echinococcus granulosus</name>
    <name type="common">Hydatid tapeworm</name>
    <dbReference type="NCBI Taxonomy" id="6210"/>
    <lineage>
        <taxon>Eukaryota</taxon>
        <taxon>Metazoa</taxon>
        <taxon>Spiralia</taxon>
        <taxon>Lophotrochozoa</taxon>
        <taxon>Platyhelminthes</taxon>
        <taxon>Cestoda</taxon>
        <taxon>Eucestoda</taxon>
        <taxon>Cyclophyllidea</taxon>
        <taxon>Taeniidae</taxon>
        <taxon>Echinococcus</taxon>
        <taxon>Echinococcus granulosus group</taxon>
    </lineage>
</organism>
<gene>
    <name evidence="2" type="ORF">EGR_06817</name>
</gene>